<dbReference type="SMART" id="SM00534">
    <property type="entry name" value="MUTSac"/>
    <property type="match status" value="1"/>
</dbReference>
<keyword evidence="4" id="KW-0238">DNA-binding</keyword>
<dbReference type="GO" id="GO:0051026">
    <property type="term" value="P:chiasma assembly"/>
    <property type="evidence" value="ECO:0007669"/>
    <property type="project" value="TreeGrafter"/>
</dbReference>
<dbReference type="PANTHER" id="PTHR11361">
    <property type="entry name" value="DNA MISMATCH REPAIR PROTEIN MUTS FAMILY MEMBER"/>
    <property type="match status" value="1"/>
</dbReference>
<dbReference type="GO" id="GO:0005634">
    <property type="term" value="C:nucleus"/>
    <property type="evidence" value="ECO:0007669"/>
    <property type="project" value="TreeGrafter"/>
</dbReference>
<dbReference type="OrthoDB" id="29596at2759"/>
<evidence type="ECO:0000256" key="3">
    <source>
        <dbReference type="ARBA" id="ARBA00022840"/>
    </source>
</evidence>
<dbReference type="AlphaFoldDB" id="A0A024GPP8"/>
<evidence type="ECO:0000256" key="2">
    <source>
        <dbReference type="ARBA" id="ARBA00022741"/>
    </source>
</evidence>
<dbReference type="InParanoid" id="A0A024GPP8"/>
<dbReference type="Gene3D" id="3.40.50.300">
    <property type="entry name" value="P-loop containing nucleotide triphosphate hydrolases"/>
    <property type="match status" value="1"/>
</dbReference>
<accession>A0A024GPP8</accession>
<dbReference type="GO" id="GO:0006298">
    <property type="term" value="P:mismatch repair"/>
    <property type="evidence" value="ECO:0007669"/>
    <property type="project" value="InterPro"/>
</dbReference>
<dbReference type="Gene3D" id="1.10.1420.10">
    <property type="match status" value="1"/>
</dbReference>
<keyword evidence="3" id="KW-0067">ATP-binding</keyword>
<dbReference type="InterPro" id="IPR011184">
    <property type="entry name" value="DNA_mismatch_repair_Msh2"/>
</dbReference>
<dbReference type="InterPro" id="IPR007696">
    <property type="entry name" value="DNA_mismatch_repair_MutS_core"/>
</dbReference>
<dbReference type="SUPFAM" id="SSF48334">
    <property type="entry name" value="DNA repair protein MutS, domain III"/>
    <property type="match status" value="1"/>
</dbReference>
<proteinExistence type="inferred from homology"/>
<comment type="caution">
    <text evidence="6">The sequence shown here is derived from an EMBL/GenBank/DDBJ whole genome shotgun (WGS) entry which is preliminary data.</text>
</comment>
<dbReference type="InterPro" id="IPR036187">
    <property type="entry name" value="DNA_mismatch_repair_MutS_sf"/>
</dbReference>
<dbReference type="GO" id="GO:0140664">
    <property type="term" value="F:ATP-dependent DNA damage sensor activity"/>
    <property type="evidence" value="ECO:0007669"/>
    <property type="project" value="InterPro"/>
</dbReference>
<feature type="domain" description="DNA mismatch repair proteins mutS family" evidence="5">
    <location>
        <begin position="401"/>
        <end position="417"/>
    </location>
</feature>
<gene>
    <name evidence="6" type="ORF">BN9_096280</name>
</gene>
<dbReference type="STRING" id="65357.A0A024GPP8"/>
<dbReference type="Pfam" id="PF05192">
    <property type="entry name" value="MutS_III"/>
    <property type="match status" value="1"/>
</dbReference>
<dbReference type="GO" id="GO:0030983">
    <property type="term" value="F:mismatched DNA binding"/>
    <property type="evidence" value="ECO:0007669"/>
    <property type="project" value="InterPro"/>
</dbReference>
<keyword evidence="2" id="KW-0547">Nucleotide-binding</keyword>
<evidence type="ECO:0000313" key="6">
    <source>
        <dbReference type="EMBL" id="CCI48498.1"/>
    </source>
</evidence>
<dbReference type="EMBL" id="CAIX01000229">
    <property type="protein sequence ID" value="CCI48498.1"/>
    <property type="molecule type" value="Genomic_DNA"/>
</dbReference>
<dbReference type="SMART" id="SM00533">
    <property type="entry name" value="MUTSd"/>
    <property type="match status" value="1"/>
</dbReference>
<evidence type="ECO:0000256" key="4">
    <source>
        <dbReference type="ARBA" id="ARBA00023125"/>
    </source>
</evidence>
<reference evidence="6 7" key="1">
    <citation type="submission" date="2012-05" db="EMBL/GenBank/DDBJ databases">
        <title>Recombination and specialization in a pathogen metapopulation.</title>
        <authorList>
            <person name="Gardiner A."/>
            <person name="Kemen E."/>
            <person name="Schultz-Larsen T."/>
            <person name="MacLean D."/>
            <person name="Van Oosterhout C."/>
            <person name="Jones J.D.G."/>
        </authorList>
    </citation>
    <scope>NUCLEOTIDE SEQUENCE [LARGE SCALE GENOMIC DNA]</scope>
    <source>
        <strain evidence="6 7">Ac Nc2</strain>
    </source>
</reference>
<dbReference type="GO" id="GO:0005524">
    <property type="term" value="F:ATP binding"/>
    <property type="evidence" value="ECO:0007669"/>
    <property type="project" value="UniProtKB-KW"/>
</dbReference>
<organism evidence="6 7">
    <name type="scientific">Albugo candida</name>
    <dbReference type="NCBI Taxonomy" id="65357"/>
    <lineage>
        <taxon>Eukaryota</taxon>
        <taxon>Sar</taxon>
        <taxon>Stramenopiles</taxon>
        <taxon>Oomycota</taxon>
        <taxon>Peronosporomycetes</taxon>
        <taxon>Albuginales</taxon>
        <taxon>Albuginaceae</taxon>
        <taxon>Albugo</taxon>
    </lineage>
</organism>
<dbReference type="Pfam" id="PF00488">
    <property type="entry name" value="MutS_V"/>
    <property type="match status" value="1"/>
</dbReference>
<evidence type="ECO:0000313" key="7">
    <source>
        <dbReference type="Proteomes" id="UP000053237"/>
    </source>
</evidence>
<dbReference type="PANTHER" id="PTHR11361:SF20">
    <property type="entry name" value="MUTS PROTEIN HOMOLOG 5"/>
    <property type="match status" value="1"/>
</dbReference>
<dbReference type="InterPro" id="IPR045076">
    <property type="entry name" value="MutS"/>
</dbReference>
<dbReference type="Proteomes" id="UP000053237">
    <property type="component" value="Unassembled WGS sequence"/>
</dbReference>
<dbReference type="PIRSF" id="PIRSF005813">
    <property type="entry name" value="MSH2"/>
    <property type="match status" value="1"/>
</dbReference>
<comment type="similarity">
    <text evidence="1">Belongs to the DNA mismatch repair MutS family.</text>
</comment>
<keyword evidence="7" id="KW-1185">Reference proteome</keyword>
<dbReference type="SUPFAM" id="SSF52540">
    <property type="entry name" value="P-loop containing nucleoside triphosphate hydrolases"/>
    <property type="match status" value="1"/>
</dbReference>
<dbReference type="FunCoup" id="A0A024GPP8">
    <property type="interactions" value="569"/>
</dbReference>
<dbReference type="InterPro" id="IPR000432">
    <property type="entry name" value="DNA_mismatch_repair_MutS_C"/>
</dbReference>
<name>A0A024GPP8_9STRA</name>
<evidence type="ECO:0000256" key="1">
    <source>
        <dbReference type="ARBA" id="ARBA00006271"/>
    </source>
</evidence>
<dbReference type="PROSITE" id="PS00486">
    <property type="entry name" value="DNA_MISMATCH_REPAIR_2"/>
    <property type="match status" value="1"/>
</dbReference>
<evidence type="ECO:0000259" key="5">
    <source>
        <dbReference type="PROSITE" id="PS00486"/>
    </source>
</evidence>
<protein>
    <recommendedName>
        <fullName evidence="5">DNA mismatch repair proteins mutS family domain-containing protein</fullName>
    </recommendedName>
</protein>
<sequence length="576" mass="64603">MLRSWMLAPLTDPNEINHRLDTVQFFSDQSNEATRANLVDQLKRFRDISAIFLKIRQRSASARDWCNLYRSIISFMSSRSYIQEIVQSWDSSTILLFQQFSDETGGSQISNLLGNIIDVEESSASDSIVIHEGVSEQLDDARIQYNHLDNVLSEVAYQICERSPSLRGITVQYIPQVGYVICCDSPTVLPDFVFQFQEDDNTFYYKVDECCRDLDESIGDIFGHIQDMQRGNLPVLALLEQLTITLIPHECSIHKMCELMGFLDVYMALAECARNSSFIRPRVHEEISISVKQARHPLQELVVEQFIPNDITLVDGRKTMLVNIITGHNGSGKSVYLKTVGLIQYMVQIGSFVPAKEASVGVVSGIFTRIQSLETANLSQSSFTIDCSQLARMLHQCDRQSLLLVDEFGKGTSELDGLSLLSSTINHLTSRVSKDGGPRVLITTHQLKIMAQKLVSYGNEDGFSQETKESAPMFTLLTSDDRTNAPLYTLQLGIAEGSNAIGCATNSGITDEIILRAREILELMRQEAHIPPQSVSVTRYMQFCQQLSSTFDSVSNWIEASDEEVDKLILTARLID</sequence>
<dbReference type="InterPro" id="IPR027417">
    <property type="entry name" value="P-loop_NTPase"/>
</dbReference>